<dbReference type="EMBL" id="JBAWTH010000057">
    <property type="protein sequence ID" value="KAL2281421.1"/>
    <property type="molecule type" value="Genomic_DNA"/>
</dbReference>
<dbReference type="Proteomes" id="UP001600888">
    <property type="component" value="Unassembled WGS sequence"/>
</dbReference>
<sequence length="206" mass="21971">MSSDNSISPQTGLKRQDLSPFHALDNVVHIPWCSDTSNILRPGKPNLVGINVVSHVSHPNPLFSNNVFEPCTCVATGISPTITNRLSHFQHPGTGPCIPAGPLMVHPASPSRLPSWSRKLCGHCSSHHQALAAGWRLIGVLRLFDLCDEKIKAPANVLVIASAGFGPGAIVLLRQLLSIIGTDLALLGAEVTFVAHDDDRNPLNAL</sequence>
<comment type="caution">
    <text evidence="1">The sequence shown here is derived from an EMBL/GenBank/DDBJ whole genome shotgun (WGS) entry which is preliminary data.</text>
</comment>
<name>A0ABR4EG41_9PEZI</name>
<evidence type="ECO:0000313" key="1">
    <source>
        <dbReference type="EMBL" id="KAL2281421.1"/>
    </source>
</evidence>
<proteinExistence type="predicted"/>
<reference evidence="1 2" key="1">
    <citation type="submission" date="2024-03" db="EMBL/GenBank/DDBJ databases">
        <title>A high-quality draft genome sequence of Diaporthe vaccinii, a causative agent of upright dieback and viscid rot disease in cranberry plants.</title>
        <authorList>
            <person name="Sarrasin M."/>
            <person name="Lang B.F."/>
            <person name="Burger G."/>
        </authorList>
    </citation>
    <scope>NUCLEOTIDE SEQUENCE [LARGE SCALE GENOMIC DNA]</scope>
    <source>
        <strain evidence="1 2">IS7</strain>
    </source>
</reference>
<evidence type="ECO:0000313" key="2">
    <source>
        <dbReference type="Proteomes" id="UP001600888"/>
    </source>
</evidence>
<accession>A0ABR4EG41</accession>
<keyword evidence="2" id="KW-1185">Reference proteome</keyword>
<organism evidence="1 2">
    <name type="scientific">Diaporthe vaccinii</name>
    <dbReference type="NCBI Taxonomy" id="105482"/>
    <lineage>
        <taxon>Eukaryota</taxon>
        <taxon>Fungi</taxon>
        <taxon>Dikarya</taxon>
        <taxon>Ascomycota</taxon>
        <taxon>Pezizomycotina</taxon>
        <taxon>Sordariomycetes</taxon>
        <taxon>Sordariomycetidae</taxon>
        <taxon>Diaporthales</taxon>
        <taxon>Diaporthaceae</taxon>
        <taxon>Diaporthe</taxon>
        <taxon>Diaporthe eres species complex</taxon>
    </lineage>
</organism>
<protein>
    <submittedName>
        <fullName evidence="1">Uncharacterized protein</fullName>
    </submittedName>
</protein>
<gene>
    <name evidence="1" type="ORF">FJTKL_11594</name>
</gene>